<dbReference type="InterPro" id="IPR018389">
    <property type="entry name" value="DctP_fam"/>
</dbReference>
<comment type="caution">
    <text evidence="3">The sequence shown here is derived from an EMBL/GenBank/DDBJ whole genome shotgun (WGS) entry which is preliminary data.</text>
</comment>
<evidence type="ECO:0000256" key="1">
    <source>
        <dbReference type="ARBA" id="ARBA00022729"/>
    </source>
</evidence>
<feature type="chain" id="PRO_5037638342" evidence="2">
    <location>
        <begin position="26"/>
        <end position="349"/>
    </location>
</feature>
<dbReference type="RefSeq" id="WP_259659973.1">
    <property type="nucleotide sequence ID" value="NZ_JAHXRI010000004.1"/>
</dbReference>
<dbReference type="Gene3D" id="3.40.190.170">
    <property type="entry name" value="Bacterial extracellular solute-binding protein, family 7"/>
    <property type="match status" value="1"/>
</dbReference>
<evidence type="ECO:0000313" key="3">
    <source>
        <dbReference type="EMBL" id="MBZ1349553.1"/>
    </source>
</evidence>
<dbReference type="Proteomes" id="UP000739565">
    <property type="component" value="Unassembled WGS sequence"/>
</dbReference>
<dbReference type="Pfam" id="PF03480">
    <property type="entry name" value="DctP"/>
    <property type="match status" value="1"/>
</dbReference>
<dbReference type="InterPro" id="IPR038404">
    <property type="entry name" value="TRAP_DctP_sf"/>
</dbReference>
<keyword evidence="1 2" id="KW-0732">Signal</keyword>
<proteinExistence type="predicted"/>
<reference evidence="3" key="1">
    <citation type="submission" date="2021-07" db="EMBL/GenBank/DDBJ databases">
        <title>New genus and species of the family Alcaligenaceae.</title>
        <authorList>
            <person name="Hahn M.W."/>
        </authorList>
    </citation>
    <scope>NUCLEOTIDE SEQUENCE</scope>
    <source>
        <strain evidence="3">LF4-65</strain>
    </source>
</reference>
<dbReference type="PANTHER" id="PTHR33376:SF15">
    <property type="entry name" value="BLL6794 PROTEIN"/>
    <property type="match status" value="1"/>
</dbReference>
<keyword evidence="4" id="KW-1185">Reference proteome</keyword>
<name>A0A953N8I0_9BURK</name>
<dbReference type="CDD" id="cd13602">
    <property type="entry name" value="PBP2_TRAP_BpDctp6_7"/>
    <property type="match status" value="1"/>
</dbReference>
<evidence type="ECO:0000313" key="4">
    <source>
        <dbReference type="Proteomes" id="UP000739565"/>
    </source>
</evidence>
<dbReference type="GO" id="GO:0055085">
    <property type="term" value="P:transmembrane transport"/>
    <property type="evidence" value="ECO:0007669"/>
    <property type="project" value="InterPro"/>
</dbReference>
<protein>
    <submittedName>
        <fullName evidence="3">TRAP transporter substrate-binding protein</fullName>
    </submittedName>
</protein>
<organism evidence="3 4">
    <name type="scientific">Zwartia hollandica</name>
    <dbReference type="NCBI Taxonomy" id="324606"/>
    <lineage>
        <taxon>Bacteria</taxon>
        <taxon>Pseudomonadati</taxon>
        <taxon>Pseudomonadota</taxon>
        <taxon>Betaproteobacteria</taxon>
        <taxon>Burkholderiales</taxon>
        <taxon>Alcaligenaceae</taxon>
        <taxon>Zwartia</taxon>
    </lineage>
</organism>
<accession>A0A953N8I0</accession>
<feature type="signal peptide" evidence="2">
    <location>
        <begin position="1"/>
        <end position="25"/>
    </location>
</feature>
<dbReference type="NCBIfam" id="NF037995">
    <property type="entry name" value="TRAP_S1"/>
    <property type="match status" value="1"/>
</dbReference>
<sequence length="349" mass="38269">MSLIKRYLAPLALSSMVLAMPTTYAQNITIKVIGQPLATGNIQKNREQPFFEQLAAKTGLPITVEYKPMDTLGIKDTEQLRVMKTGLFDLVSLRFSQNSRDEPSLIGLDLVGGSPDYATSRKAADAWSPVLDARLQKQFGIKLLGHWPFGPQMLFCKKPITQLSDVKGMKVRVTDQIMAKFLESLGATPVPMGFSDVHQALSLGVVDCAVTGPSSANSASWTEIVTHQLPLGFQMGFNGYAISLKTWTRLKPDQQVKLQAAFTELTNDIWKYSEELYQDALRCNEGKDPCTTGKKFKVITSPVSPADIKLVGSVVDRLSFPAWAPVCDKTNPTCSADWKKAVGPILGVK</sequence>
<dbReference type="SUPFAM" id="SSF53850">
    <property type="entry name" value="Periplasmic binding protein-like II"/>
    <property type="match status" value="1"/>
</dbReference>
<dbReference type="AlphaFoldDB" id="A0A953N8I0"/>
<gene>
    <name evidence="3" type="ORF">KZZ10_02750</name>
</gene>
<dbReference type="PANTHER" id="PTHR33376">
    <property type="match status" value="1"/>
</dbReference>
<dbReference type="EMBL" id="JAHXRI010000004">
    <property type="protein sequence ID" value="MBZ1349553.1"/>
    <property type="molecule type" value="Genomic_DNA"/>
</dbReference>
<evidence type="ECO:0000256" key="2">
    <source>
        <dbReference type="SAM" id="SignalP"/>
    </source>
</evidence>